<dbReference type="OrthoDB" id="273712at2759"/>
<dbReference type="EMBL" id="NBCO01000006">
    <property type="protein sequence ID" value="ORC91176.1"/>
    <property type="molecule type" value="Genomic_DNA"/>
</dbReference>
<feature type="compositionally biased region" description="Low complexity" evidence="1">
    <location>
        <begin position="281"/>
        <end position="300"/>
    </location>
</feature>
<reference evidence="2 3" key="1">
    <citation type="submission" date="2017-03" db="EMBL/GenBank/DDBJ databases">
        <title>An alternative strategy for trypanosome survival in the mammalian bloodstream revealed through genome and transcriptome analysis of the ubiquitous bovine parasite Trypanosoma (Megatrypanum) theileri.</title>
        <authorList>
            <person name="Kelly S."/>
            <person name="Ivens A."/>
            <person name="Mott A."/>
            <person name="O'Neill E."/>
            <person name="Emms D."/>
            <person name="Macleod O."/>
            <person name="Voorheis P."/>
            <person name="Matthews J."/>
            <person name="Matthews K."/>
            <person name="Carrington M."/>
        </authorList>
    </citation>
    <scope>NUCLEOTIDE SEQUENCE [LARGE SCALE GENOMIC DNA]</scope>
    <source>
        <strain evidence="2">Edinburgh</strain>
    </source>
</reference>
<gene>
    <name evidence="2" type="ORF">TM35_000061810</name>
</gene>
<proteinExistence type="predicted"/>
<evidence type="ECO:0000256" key="1">
    <source>
        <dbReference type="SAM" id="MobiDB-lite"/>
    </source>
</evidence>
<dbReference type="VEuPathDB" id="TriTrypDB:TM35_000061810"/>
<dbReference type="GeneID" id="39982998"/>
<feature type="region of interest" description="Disordered" evidence="1">
    <location>
        <begin position="1261"/>
        <end position="1280"/>
    </location>
</feature>
<feature type="compositionally biased region" description="Basic and acidic residues" evidence="1">
    <location>
        <begin position="1267"/>
        <end position="1276"/>
    </location>
</feature>
<sequence>MRGFTSQLRVGGRLATVSVSVPAVISPALRHSQCTVATSATISEETVSCNVRNERRSNISRRKNNNVTTSTVSFPLGNGIEVQLPGLSSLLPEDDAMTRQGQEEKPPIQINSIVENQISLVTEGTDTSIDVPDLSTMTNAAKGHSELEELVQTRVEEFHRFLSTSLPLLLRAPETTSVSTESLSQACHTLTEVLNVVDSISRSTGLRVERVFPVSLVMALWNTLPLHYTFAQKIIQNKCRPSAPIRSTNESDKSSSSIHDNNNNSNNNAAGDDDGGESKMSSLTESSLSLSSSSSSSLSSSSLPVMVELKAARRALALRTRDIHDLLSPIALVQVLLRMEHCGALSDDIIGPIGTQLLRRYNTSASPQHVAVNHLLSTRFVASAVNTETLPFDGDSALAFACLLGRMQVVNHFQLHRLVHTILLPAIIPVLRTRTLDETLLLELTKCYSRYAVSGSAVVQLTELWMPHIPQMTLRRCAELLRIIGNGGQGSVNSKSFSSYSSHATSVTGAEEDYLILLEAIMERAPAMLTLGDGSLSEFVCALAMVNSVNWDKVYLLAATVLEQEVDQLPLTELIHVCNALIHRNSHLPYHPLHARLARRLLSEKEALNNVKVANLALLSAALMLSPFHEEPDMTKEKPTNNTIIPLNEVNCALAVFRRHGTKLGLRAFVAGMCVSPLAQLPRSSQERIILHFTSISSAIEVPWLAKGIAAVTSQIPTAVDPVSVQRWFSRFTAVDVARQLDVDHVAILLNILSDDNYSRNCALAKQAITSQAGKLLLRENVPLESIAPLSMALQRADVFFPFMYSRICRVLLSNVRHAPWELLLPAFQSAADEFTRRPHSKGSVFSDVWEQLRSRIMEEAAASLQVQDVISAFNGFASLDVRDRPIFSVLLHQLWTIYQRITVISAEESSDRVEASQQQEEEQEGQQSAVWMDDVLSGLTPSALAVFVTTLVHTGDAAVVNTFMPWALLRTRPLVRDLYPIDVLHLMLALLTCFSVAATSKEGLTSTTNSNNSNSSSSSSSALWLRNGVNHAILHAVYDTCRDLFLEMYEDVTTSADVKTLQAQRAEWSPKVKVSISHVPRYLFAEILIALCECGIQDTSVATASAARLTRQCCASLPISLLVDVLMALCFHFPPPKNSVEMTEKIGVNISGGKEDNEEVVVDSTIFSSSSNKHDDQITSAGSASSDVVSTPLPLAPHQRFLPAVLNALWTRVEELQPLQMDAVLRCLHHYYGDRVDADFLERLQKHRATLNEVKLRRQGTQENALNKDESKESVNKTSLTTAEVVVPSAERDGGASNEITADDLFFE</sequence>
<protein>
    <submittedName>
        <fullName evidence="2">Uncharacterized protein</fullName>
    </submittedName>
</protein>
<evidence type="ECO:0000313" key="3">
    <source>
        <dbReference type="Proteomes" id="UP000192257"/>
    </source>
</evidence>
<feature type="compositionally biased region" description="Low complexity" evidence="1">
    <location>
        <begin position="254"/>
        <end position="270"/>
    </location>
</feature>
<evidence type="ECO:0000313" key="2">
    <source>
        <dbReference type="EMBL" id="ORC91176.1"/>
    </source>
</evidence>
<accession>A0A1X0P2K9</accession>
<name>A0A1X0P2K9_9TRYP</name>
<keyword evidence="3" id="KW-1185">Reference proteome</keyword>
<dbReference type="Proteomes" id="UP000192257">
    <property type="component" value="Unassembled WGS sequence"/>
</dbReference>
<organism evidence="2 3">
    <name type="scientific">Trypanosoma theileri</name>
    <dbReference type="NCBI Taxonomy" id="67003"/>
    <lineage>
        <taxon>Eukaryota</taxon>
        <taxon>Discoba</taxon>
        <taxon>Euglenozoa</taxon>
        <taxon>Kinetoplastea</taxon>
        <taxon>Metakinetoplastina</taxon>
        <taxon>Trypanosomatida</taxon>
        <taxon>Trypanosomatidae</taxon>
        <taxon>Trypanosoma</taxon>
    </lineage>
</organism>
<feature type="region of interest" description="Disordered" evidence="1">
    <location>
        <begin position="242"/>
        <end position="300"/>
    </location>
</feature>
<comment type="caution">
    <text evidence="2">The sequence shown here is derived from an EMBL/GenBank/DDBJ whole genome shotgun (WGS) entry which is preliminary data.</text>
</comment>
<dbReference type="RefSeq" id="XP_028885242.1">
    <property type="nucleotide sequence ID" value="XM_029023218.1"/>
</dbReference>